<feature type="region of interest" description="Disordered" evidence="1">
    <location>
        <begin position="285"/>
        <end position="364"/>
    </location>
</feature>
<reference evidence="2" key="2">
    <citation type="journal article" date="2023" name="Science">
        <title>Genomic signatures of disease resistance in endangered staghorn corals.</title>
        <authorList>
            <person name="Vollmer S.V."/>
            <person name="Selwyn J.D."/>
            <person name="Despard B.A."/>
            <person name="Roesel C.L."/>
        </authorList>
    </citation>
    <scope>NUCLEOTIDE SEQUENCE</scope>
    <source>
        <strain evidence="2">K2</strain>
    </source>
</reference>
<comment type="caution">
    <text evidence="2">The sequence shown here is derived from an EMBL/GenBank/DDBJ whole genome shotgun (WGS) entry which is preliminary data.</text>
</comment>
<sequence length="517" mass="58787">MRKTQSKTKFQSTFWKREQGILKDPERCLNDEGPQLNDNVADNFKESENVTVMRDSKFRPCGLYVTGFIGQYKLVWLVDTGAMKNILSYECYKRLPEDLQFPLHQGGSQVLVADGRRANTYGRGNLTVRVGRQDANISVLVTDIEDWEFLSAVDAKIDLVEQQLVINGEEIDCCNQNCQQISFRCVTRRLVTIQPHSEKVIPVHLLHRQSSPGTATQGLRILEPCGTRLQEKGLYIGRTLVSAGGTSLVTVRILNTSDQTQTLGAQTVVAVAKAVTSVAELELPQVASESTTSEVHRNHPEEEYKETLPGPLKELWERSEEQLTEEESHATEVLAEEEADSTQVEKSDTEPSSATGEHCLPKGLPSPRCNTIELEPTWTGEYLRLQQATAPSLKVILQFKEQSPVRPKWKDVSPYDQVVKSLWAQWEQVEIHDRVLCRRWEEGDGVRKTYQIILLRDLQETALKAHHNHTIASHRGVEIWNHHNIKRHASHGPSVYAHLRDAQEDPRQPFWYRIEHT</sequence>
<evidence type="ECO:0000313" key="3">
    <source>
        <dbReference type="Proteomes" id="UP001249851"/>
    </source>
</evidence>
<feature type="compositionally biased region" description="Basic and acidic residues" evidence="1">
    <location>
        <begin position="314"/>
        <end position="330"/>
    </location>
</feature>
<dbReference type="Gene3D" id="2.40.70.10">
    <property type="entry name" value="Acid Proteases"/>
    <property type="match status" value="1"/>
</dbReference>
<dbReference type="CDD" id="cd00303">
    <property type="entry name" value="retropepsin_like"/>
    <property type="match status" value="1"/>
</dbReference>
<gene>
    <name evidence="2" type="ORF">P5673_028450</name>
</gene>
<proteinExistence type="predicted"/>
<accession>A0AAD9UUU2</accession>
<dbReference type="EMBL" id="JARQWQ010000106">
    <property type="protein sequence ID" value="KAK2550773.1"/>
    <property type="molecule type" value="Genomic_DNA"/>
</dbReference>
<reference evidence="2" key="1">
    <citation type="journal article" date="2023" name="G3 (Bethesda)">
        <title>Whole genome assembly and annotation of the endangered Caribbean coral Acropora cervicornis.</title>
        <authorList>
            <person name="Selwyn J.D."/>
            <person name="Vollmer S.V."/>
        </authorList>
    </citation>
    <scope>NUCLEOTIDE SEQUENCE</scope>
    <source>
        <strain evidence="2">K2</strain>
    </source>
</reference>
<dbReference type="AlphaFoldDB" id="A0AAD9UUU2"/>
<dbReference type="InterPro" id="IPR021109">
    <property type="entry name" value="Peptidase_aspartic_dom_sf"/>
</dbReference>
<evidence type="ECO:0000313" key="2">
    <source>
        <dbReference type="EMBL" id="KAK2550773.1"/>
    </source>
</evidence>
<dbReference type="Proteomes" id="UP001249851">
    <property type="component" value="Unassembled WGS sequence"/>
</dbReference>
<keyword evidence="3" id="KW-1185">Reference proteome</keyword>
<organism evidence="2 3">
    <name type="scientific">Acropora cervicornis</name>
    <name type="common">Staghorn coral</name>
    <dbReference type="NCBI Taxonomy" id="6130"/>
    <lineage>
        <taxon>Eukaryota</taxon>
        <taxon>Metazoa</taxon>
        <taxon>Cnidaria</taxon>
        <taxon>Anthozoa</taxon>
        <taxon>Hexacorallia</taxon>
        <taxon>Scleractinia</taxon>
        <taxon>Astrocoeniina</taxon>
        <taxon>Acroporidae</taxon>
        <taxon>Acropora</taxon>
    </lineage>
</organism>
<name>A0AAD9UUU2_ACRCE</name>
<evidence type="ECO:0000256" key="1">
    <source>
        <dbReference type="SAM" id="MobiDB-lite"/>
    </source>
</evidence>
<protein>
    <submittedName>
        <fullName evidence="2">Uncharacterized protein</fullName>
    </submittedName>
</protein>
<feature type="compositionally biased region" description="Basic and acidic residues" evidence="1">
    <location>
        <begin position="294"/>
        <end position="306"/>
    </location>
</feature>